<feature type="region of interest" description="Disordered" evidence="1">
    <location>
        <begin position="31"/>
        <end position="57"/>
    </location>
</feature>
<keyword evidence="3" id="KW-1185">Reference proteome</keyword>
<proteinExistence type="predicted"/>
<gene>
    <name evidence="2" type="ORF">KGD82_00625</name>
</gene>
<protein>
    <submittedName>
        <fullName evidence="2">Uncharacterized protein</fullName>
    </submittedName>
</protein>
<sequence length="81" mass="8872">MAPRSLKLSALACMCHLASVAFHRRRPRQASRVRAFAANPRTTTSRSRGPLIPAPRRPIDSAPMQVLEVVLSGLRRLAVAT</sequence>
<name>A0A975QKM2_9ACTN</name>
<accession>A0A975QKM2</accession>
<reference evidence="2" key="1">
    <citation type="submission" date="2021-05" db="EMBL/GenBank/DDBJ databases">
        <authorList>
            <person name="Kaiqin L."/>
            <person name="Jian G."/>
        </authorList>
    </citation>
    <scope>NUCLEOTIDE SEQUENCE</scope>
    <source>
        <strain evidence="2">HDS5</strain>
    </source>
</reference>
<dbReference type="Proteomes" id="UP000682416">
    <property type="component" value="Chromosome"/>
</dbReference>
<organism evidence="2 3">
    <name type="scientific">Nocardiopsis eucommiae</name>
    <dbReference type="NCBI Taxonomy" id="2831970"/>
    <lineage>
        <taxon>Bacteria</taxon>
        <taxon>Bacillati</taxon>
        <taxon>Actinomycetota</taxon>
        <taxon>Actinomycetes</taxon>
        <taxon>Streptosporangiales</taxon>
        <taxon>Nocardiopsidaceae</taxon>
        <taxon>Nocardiopsis</taxon>
    </lineage>
</organism>
<evidence type="ECO:0000313" key="3">
    <source>
        <dbReference type="Proteomes" id="UP000682416"/>
    </source>
</evidence>
<dbReference type="AlphaFoldDB" id="A0A975QKM2"/>
<dbReference type="EMBL" id="CP074402">
    <property type="protein sequence ID" value="QVJ01668.1"/>
    <property type="molecule type" value="Genomic_DNA"/>
</dbReference>
<evidence type="ECO:0000256" key="1">
    <source>
        <dbReference type="SAM" id="MobiDB-lite"/>
    </source>
</evidence>
<dbReference type="KEGG" id="nec:KGD82_00625"/>
<evidence type="ECO:0000313" key="2">
    <source>
        <dbReference type="EMBL" id="QVJ01668.1"/>
    </source>
</evidence>